<dbReference type="Proteomes" id="UP000796880">
    <property type="component" value="Unassembled WGS sequence"/>
</dbReference>
<proteinExistence type="predicted"/>
<evidence type="ECO:0000313" key="2">
    <source>
        <dbReference type="EMBL" id="KAF3445857.1"/>
    </source>
</evidence>
<organism evidence="2 3">
    <name type="scientific">Rhamnella rubrinervis</name>
    <dbReference type="NCBI Taxonomy" id="2594499"/>
    <lineage>
        <taxon>Eukaryota</taxon>
        <taxon>Viridiplantae</taxon>
        <taxon>Streptophyta</taxon>
        <taxon>Embryophyta</taxon>
        <taxon>Tracheophyta</taxon>
        <taxon>Spermatophyta</taxon>
        <taxon>Magnoliopsida</taxon>
        <taxon>eudicotyledons</taxon>
        <taxon>Gunneridae</taxon>
        <taxon>Pentapetalae</taxon>
        <taxon>rosids</taxon>
        <taxon>fabids</taxon>
        <taxon>Rosales</taxon>
        <taxon>Rhamnaceae</taxon>
        <taxon>rhamnoid group</taxon>
        <taxon>Rhamneae</taxon>
        <taxon>Rhamnella</taxon>
    </lineage>
</organism>
<protein>
    <submittedName>
        <fullName evidence="2">Uncharacterized protein</fullName>
    </submittedName>
</protein>
<name>A0A8K0H4Y5_9ROSA</name>
<evidence type="ECO:0000256" key="1">
    <source>
        <dbReference type="SAM" id="MobiDB-lite"/>
    </source>
</evidence>
<reference evidence="2" key="1">
    <citation type="submission" date="2020-03" db="EMBL/GenBank/DDBJ databases">
        <title>A high-quality chromosome-level genome assembly of a woody plant with both climbing and erect habits, Rhamnella rubrinervis.</title>
        <authorList>
            <person name="Lu Z."/>
            <person name="Yang Y."/>
            <person name="Zhu X."/>
            <person name="Sun Y."/>
        </authorList>
    </citation>
    <scope>NUCLEOTIDE SEQUENCE</scope>
    <source>
        <strain evidence="2">BYM</strain>
        <tissue evidence="2">Leaf</tissue>
    </source>
</reference>
<dbReference type="EMBL" id="VOIH02000005">
    <property type="protein sequence ID" value="KAF3445857.1"/>
    <property type="molecule type" value="Genomic_DNA"/>
</dbReference>
<accession>A0A8K0H4Y5</accession>
<comment type="caution">
    <text evidence="2">The sequence shown here is derived from an EMBL/GenBank/DDBJ whole genome shotgun (WGS) entry which is preliminary data.</text>
</comment>
<gene>
    <name evidence="2" type="ORF">FNV43_RR11034</name>
</gene>
<keyword evidence="3" id="KW-1185">Reference proteome</keyword>
<evidence type="ECO:0000313" key="3">
    <source>
        <dbReference type="Proteomes" id="UP000796880"/>
    </source>
</evidence>
<dbReference type="AlphaFoldDB" id="A0A8K0H4Y5"/>
<sequence length="78" mass="8674">MSNSIITDPPSTGKASGTTGSEQIPISFSLLHSPDSDEFFDERLDDDCYIFCPLRLSTRGTRLDDDPSLLRLRTPRVV</sequence>
<feature type="region of interest" description="Disordered" evidence="1">
    <location>
        <begin position="1"/>
        <end position="21"/>
    </location>
</feature>